<dbReference type="Gene3D" id="3.30.1330.10">
    <property type="entry name" value="PurM-like, N-terminal domain"/>
    <property type="match status" value="1"/>
</dbReference>
<evidence type="ECO:0000313" key="18">
    <source>
        <dbReference type="EMBL" id="AWT60441.1"/>
    </source>
</evidence>
<name>A0A2Z4AE83_9BACT</name>
<gene>
    <name evidence="15 18" type="primary">purM</name>
    <name evidence="18" type="ORF">DF168_01655</name>
</gene>
<evidence type="ECO:0000256" key="12">
    <source>
        <dbReference type="ARBA" id="ARBA00032931"/>
    </source>
</evidence>
<accession>A0A2Z4AE83</accession>
<keyword evidence="10 15" id="KW-0067">ATP-binding</keyword>
<dbReference type="PANTHER" id="PTHR10520">
    <property type="entry name" value="TRIFUNCTIONAL PURINE BIOSYNTHETIC PROTEIN ADENOSINE-3-RELATED"/>
    <property type="match status" value="1"/>
</dbReference>
<evidence type="ECO:0000259" key="16">
    <source>
        <dbReference type="Pfam" id="PF00586"/>
    </source>
</evidence>
<comment type="subcellular location">
    <subcellularLocation>
        <location evidence="1 15">Cytoplasm</location>
    </subcellularLocation>
</comment>
<evidence type="ECO:0000256" key="8">
    <source>
        <dbReference type="ARBA" id="ARBA00022741"/>
    </source>
</evidence>
<reference evidence="18 19" key="1">
    <citation type="submission" date="2018-06" db="EMBL/GenBank/DDBJ databases">
        <title>Draft Genome Sequence of a Novel Marine Bacterium Related to the Verrucomicrobia.</title>
        <authorList>
            <person name="Vosseberg J."/>
            <person name="Martijn J."/>
            <person name="Ettema T.J.G."/>
        </authorList>
    </citation>
    <scope>NUCLEOTIDE SEQUENCE [LARGE SCALE GENOMIC DNA]</scope>
    <source>
        <strain evidence="18">TARA_B100001123</strain>
    </source>
</reference>
<evidence type="ECO:0000256" key="5">
    <source>
        <dbReference type="ARBA" id="ARBA00020367"/>
    </source>
</evidence>
<sequence length="368" mass="39877">MRSKGNNTKISFSATGKPIDYRSAGVNIEAGNSAVDRIRPHVETTFNESVLDGIGGFGSFFDLKKLLRDYKEPVLVQSTDSVGTKISVASKSQNFRTIGMDLVSACSNDILVHGARPLTFLDYIATGNLKPDIIEEIVKGIAESCRHHEVALVGGELAEMPDTYVNGEYDLVGIVTGVVEKEKIINGKNIITGDSILALPSNGLHTNGYSLARKLIFEVAKLTIDDQPEPLSESISETLLAPHLNYQDPILTLLEAGHLVKGMAHITGGGIFDNIPRILPANCGAEILRGTWPIPPVFTLLKKLSDLSEKEMFRTFNMGLGLVMVVSPETSSEIIHCLSPETDIFEVGTIVDANQEVRIVEAPSTKHL</sequence>
<evidence type="ECO:0000256" key="2">
    <source>
        <dbReference type="ARBA" id="ARBA00004686"/>
    </source>
</evidence>
<evidence type="ECO:0000256" key="1">
    <source>
        <dbReference type="ARBA" id="ARBA00004496"/>
    </source>
</evidence>
<dbReference type="InterPro" id="IPR016188">
    <property type="entry name" value="PurM-like_N"/>
</dbReference>
<dbReference type="SUPFAM" id="SSF55326">
    <property type="entry name" value="PurM N-terminal domain-like"/>
    <property type="match status" value="1"/>
</dbReference>
<keyword evidence="7 15" id="KW-0436">Ligase</keyword>
<evidence type="ECO:0000256" key="7">
    <source>
        <dbReference type="ARBA" id="ARBA00022598"/>
    </source>
</evidence>
<evidence type="ECO:0000256" key="13">
    <source>
        <dbReference type="ARBA" id="ARBA00033093"/>
    </source>
</evidence>
<keyword evidence="8 15" id="KW-0547">Nucleotide-binding</keyword>
<keyword evidence="6 15" id="KW-0963">Cytoplasm</keyword>
<dbReference type="AlphaFoldDB" id="A0A2Z4AE83"/>
<evidence type="ECO:0000256" key="9">
    <source>
        <dbReference type="ARBA" id="ARBA00022755"/>
    </source>
</evidence>
<keyword evidence="9 15" id="KW-0658">Purine biosynthesis</keyword>
<dbReference type="InterPro" id="IPR036921">
    <property type="entry name" value="PurM-like_N_sf"/>
</dbReference>
<dbReference type="FunFam" id="3.30.1330.10:FF:000001">
    <property type="entry name" value="Phosphoribosylformylglycinamidine cyclo-ligase"/>
    <property type="match status" value="1"/>
</dbReference>
<feature type="domain" description="PurM-like N-terminal" evidence="16">
    <location>
        <begin position="74"/>
        <end position="179"/>
    </location>
</feature>
<dbReference type="Pfam" id="PF02769">
    <property type="entry name" value="AIRS_C"/>
    <property type="match status" value="1"/>
</dbReference>
<comment type="similarity">
    <text evidence="3 15">Belongs to the AIR synthase family.</text>
</comment>
<evidence type="ECO:0000256" key="15">
    <source>
        <dbReference type="HAMAP-Rule" id="MF_00741"/>
    </source>
</evidence>
<protein>
    <recommendedName>
        <fullName evidence="5 15">Phosphoribosylformylglycinamidine cyclo-ligase</fullName>
        <ecNumber evidence="4 15">6.3.3.1</ecNumber>
    </recommendedName>
    <alternativeName>
        <fullName evidence="12 15">AIR synthase</fullName>
    </alternativeName>
    <alternativeName>
        <fullName evidence="13 15">AIRS</fullName>
    </alternativeName>
    <alternativeName>
        <fullName evidence="11 15">Phosphoribosyl-aminoimidazole synthetase</fullName>
    </alternativeName>
</protein>
<dbReference type="GO" id="GO:0005829">
    <property type="term" value="C:cytosol"/>
    <property type="evidence" value="ECO:0007669"/>
    <property type="project" value="TreeGrafter"/>
</dbReference>
<dbReference type="Pfam" id="PF00586">
    <property type="entry name" value="AIRS"/>
    <property type="match status" value="1"/>
</dbReference>
<proteinExistence type="inferred from homology"/>
<dbReference type="GO" id="GO:0005524">
    <property type="term" value="F:ATP binding"/>
    <property type="evidence" value="ECO:0007669"/>
    <property type="project" value="UniProtKB-KW"/>
</dbReference>
<dbReference type="NCBIfam" id="TIGR00878">
    <property type="entry name" value="purM"/>
    <property type="match status" value="1"/>
</dbReference>
<dbReference type="GO" id="GO:0046084">
    <property type="term" value="P:adenine biosynthetic process"/>
    <property type="evidence" value="ECO:0007669"/>
    <property type="project" value="TreeGrafter"/>
</dbReference>
<dbReference type="PANTHER" id="PTHR10520:SF12">
    <property type="entry name" value="TRIFUNCTIONAL PURINE BIOSYNTHETIC PROTEIN ADENOSINE-3"/>
    <property type="match status" value="1"/>
</dbReference>
<feature type="domain" description="PurM-like C-terminal" evidence="17">
    <location>
        <begin position="193"/>
        <end position="359"/>
    </location>
</feature>
<dbReference type="GO" id="GO:0004641">
    <property type="term" value="F:phosphoribosylformylglycinamidine cyclo-ligase activity"/>
    <property type="evidence" value="ECO:0007669"/>
    <property type="project" value="UniProtKB-UniRule"/>
</dbReference>
<evidence type="ECO:0000259" key="17">
    <source>
        <dbReference type="Pfam" id="PF02769"/>
    </source>
</evidence>
<dbReference type="SUPFAM" id="SSF56042">
    <property type="entry name" value="PurM C-terminal domain-like"/>
    <property type="match status" value="1"/>
</dbReference>
<evidence type="ECO:0000256" key="3">
    <source>
        <dbReference type="ARBA" id="ARBA00010280"/>
    </source>
</evidence>
<dbReference type="GO" id="GO:0004637">
    <property type="term" value="F:phosphoribosylamine-glycine ligase activity"/>
    <property type="evidence" value="ECO:0007669"/>
    <property type="project" value="TreeGrafter"/>
</dbReference>
<dbReference type="KEGG" id="mtar:DF168_01655"/>
<dbReference type="EMBL" id="CP029803">
    <property type="protein sequence ID" value="AWT60441.1"/>
    <property type="molecule type" value="Genomic_DNA"/>
</dbReference>
<comment type="catalytic activity">
    <reaction evidence="14 15">
        <text>2-formamido-N(1)-(5-O-phospho-beta-D-ribosyl)acetamidine + ATP = 5-amino-1-(5-phospho-beta-D-ribosyl)imidazole + ADP + phosphate + H(+)</text>
        <dbReference type="Rhea" id="RHEA:23032"/>
        <dbReference type="ChEBI" id="CHEBI:15378"/>
        <dbReference type="ChEBI" id="CHEBI:30616"/>
        <dbReference type="ChEBI" id="CHEBI:43474"/>
        <dbReference type="ChEBI" id="CHEBI:137981"/>
        <dbReference type="ChEBI" id="CHEBI:147287"/>
        <dbReference type="ChEBI" id="CHEBI:456216"/>
        <dbReference type="EC" id="6.3.3.1"/>
    </reaction>
</comment>
<organism evidence="18 19">
    <name type="scientific">Candidatus Moanibacter tarae</name>
    <dbReference type="NCBI Taxonomy" id="2200854"/>
    <lineage>
        <taxon>Bacteria</taxon>
        <taxon>Pseudomonadati</taxon>
        <taxon>Verrucomicrobiota</taxon>
        <taxon>Opitutia</taxon>
        <taxon>Puniceicoccales</taxon>
        <taxon>Puniceicoccales incertae sedis</taxon>
        <taxon>Candidatus Moanibacter</taxon>
    </lineage>
</organism>
<dbReference type="FunFam" id="3.90.650.10:FF:000011">
    <property type="entry name" value="Phosphoribosylformylglycinamidine cyclo-ligase"/>
    <property type="match status" value="1"/>
</dbReference>
<evidence type="ECO:0000256" key="11">
    <source>
        <dbReference type="ARBA" id="ARBA00031908"/>
    </source>
</evidence>
<dbReference type="Proteomes" id="UP000247465">
    <property type="component" value="Chromosome"/>
</dbReference>
<dbReference type="GO" id="GO:0006189">
    <property type="term" value="P:'de novo' IMP biosynthetic process"/>
    <property type="evidence" value="ECO:0007669"/>
    <property type="project" value="UniProtKB-UniRule"/>
</dbReference>
<dbReference type="Gene3D" id="3.90.650.10">
    <property type="entry name" value="PurM-like C-terminal domain"/>
    <property type="match status" value="1"/>
</dbReference>
<evidence type="ECO:0000256" key="4">
    <source>
        <dbReference type="ARBA" id="ARBA00013047"/>
    </source>
</evidence>
<evidence type="ECO:0000256" key="14">
    <source>
        <dbReference type="ARBA" id="ARBA00049057"/>
    </source>
</evidence>
<comment type="pathway">
    <text evidence="2 15">Purine metabolism; IMP biosynthesis via de novo pathway; 5-amino-1-(5-phospho-D-ribosyl)imidazole from N(2)-formyl-N(1)-(5-phospho-D-ribosyl)glycinamide: step 2/2.</text>
</comment>
<evidence type="ECO:0000256" key="6">
    <source>
        <dbReference type="ARBA" id="ARBA00022490"/>
    </source>
</evidence>
<evidence type="ECO:0000313" key="19">
    <source>
        <dbReference type="Proteomes" id="UP000247465"/>
    </source>
</evidence>
<dbReference type="EC" id="6.3.3.1" evidence="4 15"/>
<dbReference type="InterPro" id="IPR010918">
    <property type="entry name" value="PurM-like_C_dom"/>
</dbReference>
<dbReference type="InterPro" id="IPR004733">
    <property type="entry name" value="PurM_cligase"/>
</dbReference>
<dbReference type="HAMAP" id="MF_00741">
    <property type="entry name" value="AIRS"/>
    <property type="match status" value="1"/>
</dbReference>
<dbReference type="UniPathway" id="UPA00074">
    <property type="reaction ID" value="UER00129"/>
</dbReference>
<dbReference type="CDD" id="cd02196">
    <property type="entry name" value="PurM"/>
    <property type="match status" value="1"/>
</dbReference>
<dbReference type="InterPro" id="IPR036676">
    <property type="entry name" value="PurM-like_C_sf"/>
</dbReference>
<evidence type="ECO:0000256" key="10">
    <source>
        <dbReference type="ARBA" id="ARBA00022840"/>
    </source>
</evidence>